<dbReference type="AlphaFoldDB" id="A0A2J6TC78"/>
<accession>A0A2J6TC78</accession>
<protein>
    <submittedName>
        <fullName evidence="2">HET-domain-containing protein</fullName>
    </submittedName>
</protein>
<reference evidence="2 3" key="1">
    <citation type="submission" date="2016-04" db="EMBL/GenBank/DDBJ databases">
        <title>A degradative enzymes factory behind the ericoid mycorrhizal symbiosis.</title>
        <authorList>
            <consortium name="DOE Joint Genome Institute"/>
            <person name="Martino E."/>
            <person name="Morin E."/>
            <person name="Grelet G."/>
            <person name="Kuo A."/>
            <person name="Kohler A."/>
            <person name="Daghino S."/>
            <person name="Barry K."/>
            <person name="Choi C."/>
            <person name="Cichocki N."/>
            <person name="Clum A."/>
            <person name="Copeland A."/>
            <person name="Hainaut M."/>
            <person name="Haridas S."/>
            <person name="Labutti K."/>
            <person name="Lindquist E."/>
            <person name="Lipzen A."/>
            <person name="Khouja H.-R."/>
            <person name="Murat C."/>
            <person name="Ohm R."/>
            <person name="Olson A."/>
            <person name="Spatafora J."/>
            <person name="Veneault-Fourrey C."/>
            <person name="Henrissat B."/>
            <person name="Grigoriev I."/>
            <person name="Martin F."/>
            <person name="Perotto S."/>
        </authorList>
    </citation>
    <scope>NUCLEOTIDE SEQUENCE [LARGE SCALE GENOMIC DNA]</scope>
    <source>
        <strain evidence="2 3">E</strain>
    </source>
</reference>
<sequence length="706" mass="80753">MALCYEPLDESKDEIRLLTLLPKSQHTFFEAVHCRLETRSLTSFSSRYELFTSSPVFSSSNKHKSILNWIQSRPQSERALQNLSPTTIREPPEEYQRFIWGDYAALSYVWGGEKYKRKIIVNGHEMKVTRNLEAALRTFRDEAEFHSNFGLWVDAICINQKDLKERGRQVRKMRDIYGKAWTVLAWLGEEGDQSDKAMQLVRKLSRFQDIQARDVDLVHELTEQPEYLGDGCWYALKQLMKRPYWSRLWIIQEIVMGASAMIIRCGTSSIDWSSFCSGIEILQEELWLVKDELLREDVARNGGAWRNAAWSTVSLHLVYRDLSVLSQREETAAANLPFWKLIDIANSADCQDPRDKVYGLIGLMGENVAKQIVPNYTIAPHEVYAEVSKAFIQGHHSLDPIREGNPWGPTKTPTWVADWLWDGGRLSLARIENPLWGPAWLSGKSIPGSSVYKQYKASAESPCEISFMDPGLLTCTGFVIDTISGLSARGRGYFAWSANSLIQAERWKSVYGNAAETSKALYRTLIADRVGGGQKASDRHAVILNLPASFEAAEPQFKKRCWTWLASQEGYYFRWEKWRKANRNFQLGDLRLNDFFDSMIPEEASEQDFTEVYSCFDRTCQKRRFMLTKNGYMGWVPDNVHGSGHDQTLTGDLIAILFGCSTPIVIRPYGEHFQVIGEAYVQGVMDGEAMDFLKNGKAERRSFTFC</sequence>
<evidence type="ECO:0000259" key="1">
    <source>
        <dbReference type="Pfam" id="PF06985"/>
    </source>
</evidence>
<name>A0A2J6TC78_9HELO</name>
<dbReference type="RefSeq" id="XP_024737530.1">
    <property type="nucleotide sequence ID" value="XM_024880118.1"/>
</dbReference>
<dbReference type="STRING" id="1095630.A0A2J6TC78"/>
<keyword evidence="3" id="KW-1185">Reference proteome</keyword>
<feature type="domain" description="Heterokaryon incompatibility" evidence="1">
    <location>
        <begin position="103"/>
        <end position="253"/>
    </location>
</feature>
<dbReference type="EMBL" id="KZ613788">
    <property type="protein sequence ID" value="PMD60626.1"/>
    <property type="molecule type" value="Genomic_DNA"/>
</dbReference>
<dbReference type="InterPro" id="IPR010730">
    <property type="entry name" value="HET"/>
</dbReference>
<dbReference type="Pfam" id="PF26639">
    <property type="entry name" value="Het-6_barrel"/>
    <property type="match status" value="1"/>
</dbReference>
<dbReference type="OrthoDB" id="4850726at2759"/>
<gene>
    <name evidence="2" type="ORF">K444DRAFT_612363</name>
</gene>
<dbReference type="Proteomes" id="UP000235371">
    <property type="component" value="Unassembled WGS sequence"/>
</dbReference>
<evidence type="ECO:0000313" key="2">
    <source>
        <dbReference type="EMBL" id="PMD60626.1"/>
    </source>
</evidence>
<dbReference type="PANTHER" id="PTHR24148:SF73">
    <property type="entry name" value="HET DOMAIN PROTEIN (AFU_ORTHOLOGUE AFUA_8G01020)"/>
    <property type="match status" value="1"/>
</dbReference>
<dbReference type="InterPro" id="IPR052895">
    <property type="entry name" value="HetReg/Transcr_Mod"/>
</dbReference>
<dbReference type="Pfam" id="PF06985">
    <property type="entry name" value="HET"/>
    <property type="match status" value="1"/>
</dbReference>
<organism evidence="2 3">
    <name type="scientific">Hyaloscypha bicolor E</name>
    <dbReference type="NCBI Taxonomy" id="1095630"/>
    <lineage>
        <taxon>Eukaryota</taxon>
        <taxon>Fungi</taxon>
        <taxon>Dikarya</taxon>
        <taxon>Ascomycota</taxon>
        <taxon>Pezizomycotina</taxon>
        <taxon>Leotiomycetes</taxon>
        <taxon>Helotiales</taxon>
        <taxon>Hyaloscyphaceae</taxon>
        <taxon>Hyaloscypha</taxon>
        <taxon>Hyaloscypha bicolor</taxon>
    </lineage>
</organism>
<dbReference type="InParanoid" id="A0A2J6TC78"/>
<proteinExistence type="predicted"/>
<dbReference type="GeneID" id="36588195"/>
<dbReference type="PANTHER" id="PTHR24148">
    <property type="entry name" value="ANKYRIN REPEAT DOMAIN-CONTAINING PROTEIN 39 HOMOLOG-RELATED"/>
    <property type="match status" value="1"/>
</dbReference>
<evidence type="ECO:0000313" key="3">
    <source>
        <dbReference type="Proteomes" id="UP000235371"/>
    </source>
</evidence>